<feature type="signal peptide" evidence="1">
    <location>
        <begin position="1"/>
        <end position="22"/>
    </location>
</feature>
<protein>
    <recommendedName>
        <fullName evidence="2">Peptidase S8/S53 domain-containing protein</fullName>
    </recommendedName>
</protein>
<dbReference type="Pfam" id="PF00082">
    <property type="entry name" value="Peptidase_S8"/>
    <property type="match status" value="1"/>
</dbReference>
<name>A0A4V1INW5_9GAMM</name>
<proteinExistence type="predicted"/>
<evidence type="ECO:0000256" key="1">
    <source>
        <dbReference type="SAM" id="SignalP"/>
    </source>
</evidence>
<dbReference type="SUPFAM" id="SSF52743">
    <property type="entry name" value="Subtilisin-like"/>
    <property type="match status" value="1"/>
</dbReference>
<dbReference type="CDD" id="cd00306">
    <property type="entry name" value="Peptidases_S8_S53"/>
    <property type="match status" value="1"/>
</dbReference>
<accession>A0A4V1INW5</accession>
<keyword evidence="4" id="KW-1185">Reference proteome</keyword>
<organism evidence="3 4">
    <name type="scientific">Zooshikella ganghwensis</name>
    <dbReference type="NCBI Taxonomy" id="202772"/>
    <lineage>
        <taxon>Bacteria</taxon>
        <taxon>Pseudomonadati</taxon>
        <taxon>Pseudomonadota</taxon>
        <taxon>Gammaproteobacteria</taxon>
        <taxon>Oceanospirillales</taxon>
        <taxon>Zooshikellaceae</taxon>
        <taxon>Zooshikella</taxon>
    </lineage>
</organism>
<dbReference type="AlphaFoldDB" id="A0A4V1INW5"/>
<evidence type="ECO:0000313" key="3">
    <source>
        <dbReference type="EMBL" id="RDH45151.1"/>
    </source>
</evidence>
<dbReference type="Proteomes" id="UP000257039">
    <property type="component" value="Unassembled WGS sequence"/>
</dbReference>
<dbReference type="RefSeq" id="WP_094788160.1">
    <property type="nucleotide sequence ID" value="NZ_NDXW01000001.1"/>
</dbReference>
<dbReference type="InterPro" id="IPR000209">
    <property type="entry name" value="Peptidase_S8/S53_dom"/>
</dbReference>
<keyword evidence="1" id="KW-0732">Signal</keyword>
<evidence type="ECO:0000313" key="4">
    <source>
        <dbReference type="Proteomes" id="UP000257039"/>
    </source>
</evidence>
<feature type="chain" id="PRO_5020689760" description="Peptidase S8/S53 domain-containing protein" evidence="1">
    <location>
        <begin position="23"/>
        <end position="470"/>
    </location>
</feature>
<reference evidence="3 4" key="1">
    <citation type="submission" date="2017-04" db="EMBL/GenBank/DDBJ databases">
        <title>Draft genome sequence of Zooshikella ganghwensis VG4 isolated from Red Sea sediments.</title>
        <authorList>
            <person name="Rehman Z."/>
            <person name="Alam I."/>
            <person name="Kamau A."/>
            <person name="Bajic V."/>
            <person name="Leiknes T."/>
        </authorList>
    </citation>
    <scope>NUCLEOTIDE SEQUENCE [LARGE SCALE GENOMIC DNA]</scope>
    <source>
        <strain evidence="3 4">VG4</strain>
    </source>
</reference>
<dbReference type="GO" id="GO:0006508">
    <property type="term" value="P:proteolysis"/>
    <property type="evidence" value="ECO:0007669"/>
    <property type="project" value="InterPro"/>
</dbReference>
<dbReference type="InterPro" id="IPR036852">
    <property type="entry name" value="Peptidase_S8/S53_dom_sf"/>
</dbReference>
<sequence length="470" mass="51478">MNKITKSAFAIACLVGSLSSYAVTEDEIKLLPGSDKLTQEIISDISVSIDYKDEIFKVIIEYDNAKEDVNSKKIKTLFFNPRIISRSGTHTTVEAFAQFQTIKQAIAHDAFIQISAPYSGRGIAIGIFDSGIERQKAFDHIKFITCHYEHSIIKNGKEFEPTCSKDKSIIKNITKGKDAPDDDWGSGTAIAGVLFSRAYQSQGGGLVGLANHSTINIFDIVNSERTTRNGTPIVDQLAFEMDLINISKSDSKDLSKGIFYIPPIYVEDWSRADVFETADCSNYPDMNDLTLIHGSLTALINKLINKGAILVTSTGDEGITGKTQFPACLPQVISVAGYVPNSVTLKKYTAKKSPFSYSPYVFAYNKVVKNTIDITQNVSNITTISAPVNHDTFVIGNPNKRVSVWSSNIAATQVVGCIAKMKEKNPTLNQEAVKRYLQATSSGYVHKEGDTDNYVPKMDCDAALEAVPEA</sequence>
<dbReference type="GO" id="GO:0004252">
    <property type="term" value="F:serine-type endopeptidase activity"/>
    <property type="evidence" value="ECO:0007669"/>
    <property type="project" value="InterPro"/>
</dbReference>
<dbReference type="EMBL" id="NDXW01000001">
    <property type="protein sequence ID" value="RDH45151.1"/>
    <property type="molecule type" value="Genomic_DNA"/>
</dbReference>
<gene>
    <name evidence="3" type="ORF">B9G39_17835</name>
</gene>
<feature type="domain" description="Peptidase S8/S53" evidence="2">
    <location>
        <begin position="120"/>
        <end position="441"/>
    </location>
</feature>
<comment type="caution">
    <text evidence="3">The sequence shown here is derived from an EMBL/GenBank/DDBJ whole genome shotgun (WGS) entry which is preliminary data.</text>
</comment>
<dbReference type="Gene3D" id="3.40.50.200">
    <property type="entry name" value="Peptidase S8/S53 domain"/>
    <property type="match status" value="1"/>
</dbReference>
<evidence type="ECO:0000259" key="2">
    <source>
        <dbReference type="Pfam" id="PF00082"/>
    </source>
</evidence>